<dbReference type="InterPro" id="IPR008969">
    <property type="entry name" value="CarboxyPept-like_regulatory"/>
</dbReference>
<keyword evidence="8" id="KW-0732">Signal</keyword>
<accession>A0A3S4X908</accession>
<dbReference type="InterPro" id="IPR023996">
    <property type="entry name" value="TonB-dep_OMP_SusC/RagA"/>
</dbReference>
<evidence type="ECO:0000256" key="7">
    <source>
        <dbReference type="PROSITE-ProRule" id="PRU01360"/>
    </source>
</evidence>
<comment type="subcellular location">
    <subcellularLocation>
        <location evidence="1 7">Cell outer membrane</location>
        <topology evidence="1 7">Multi-pass membrane protein</topology>
    </subcellularLocation>
</comment>
<dbReference type="SUPFAM" id="SSF49464">
    <property type="entry name" value="Carboxypeptidase regulatory domain-like"/>
    <property type="match status" value="1"/>
</dbReference>
<keyword evidence="4 7" id="KW-0812">Transmembrane</keyword>
<organism evidence="10 11">
    <name type="scientific">Segatella oris</name>
    <dbReference type="NCBI Taxonomy" id="28135"/>
    <lineage>
        <taxon>Bacteria</taxon>
        <taxon>Pseudomonadati</taxon>
        <taxon>Bacteroidota</taxon>
        <taxon>Bacteroidia</taxon>
        <taxon>Bacteroidales</taxon>
        <taxon>Prevotellaceae</taxon>
        <taxon>Segatella</taxon>
    </lineage>
</organism>
<dbReference type="NCBIfam" id="TIGR04057">
    <property type="entry name" value="SusC_RagA_signa"/>
    <property type="match status" value="1"/>
</dbReference>
<evidence type="ECO:0000313" key="10">
    <source>
        <dbReference type="EMBL" id="VEH16567.1"/>
    </source>
</evidence>
<feature type="domain" description="TonB-dependent receptor plug" evidence="9">
    <location>
        <begin position="114"/>
        <end position="219"/>
    </location>
</feature>
<evidence type="ECO:0000256" key="3">
    <source>
        <dbReference type="ARBA" id="ARBA00022452"/>
    </source>
</evidence>
<dbReference type="SUPFAM" id="SSF56935">
    <property type="entry name" value="Porins"/>
    <property type="match status" value="1"/>
</dbReference>
<keyword evidence="6 7" id="KW-0998">Cell outer membrane</keyword>
<evidence type="ECO:0000256" key="4">
    <source>
        <dbReference type="ARBA" id="ARBA00022692"/>
    </source>
</evidence>
<feature type="chain" id="PRO_5018792087" evidence="8">
    <location>
        <begin position="22"/>
        <end position="1087"/>
    </location>
</feature>
<sequence>MEKRLMMFLAGLFLSIGMAVAQTQVSGTVVSGDDGEPVIGASIKVVGTNTGTVSDADGKFSLSAPAGARLEISYIGMQSKTVKASPKMHVTLEAENKTLDEVMVVAYGTAKRSSFTGSAAVVKADDIAKVQTTNAVEALRGKVSGVQITQASGQPGTAPTVRIRGIGSINAARSPLYVVDGTPYDGDINIIAPTDIESMTVLKEAAAAALYGARGANGVVIITTKNGRSSGNATITVDAKWGVNSRQVPDYNYINDPAGYYETWYKGLYNYARDTYGYTAAQANAFANQNLTASNSYGLGYNVYNVPAGQNMIGMNGKLNPNATLGNVITGTDGKKYLLTPDNWLDNIYRHALRQEYTVTGAGSTQKSSFYASANYLNMKGISIGSDYARFTARLKADYQFKPWLKLGVNMNYAHYNANQLGSDGEASASGNVFTASRIAPIYPLFIRDAQGNKVRHEASGGWAYDYGETKSLIGLSRPYFGSSNALSDALVNKNYNEGNTFSATGIAEINLPYDFKFTSTNSVYDDEYRAQSSTNPWFGQYASSNGIANVSHGRTWTYNYQQLLNWHRQFGKHDVEAMLGHEYYHRRITTLAGHNNNMFLNSIVELSAAVTTSSIATSSTSEYNTEGFFGRAQYNYDSKYFGSFSYRRDASSYFDPDHRWGNFWSLGGAWLISKEKFFHVSWVDELKLKASYGEQGNDDIGYYKYITTYNIQNSNGKLALSPRQLGNAKISWEKNGEFNVGIEFSLLKSRLTGSFEYYNRKTTDMLSWYTLPASFGFTGYYDNVGDMRNTGVEFELQGDIIRTKELTWSAHLNMTANKNRIVRLAADKKNLVVDGKQGYQSSDYFYGEKLPMYTWYMYKYAGVDQTTGEALYYKNVYEKDANGKTIYYDANGKQVDQSVKGSRPKVVGQETVKTTGEADLYLCGDPNPDAFGGFGTNLSWKGFDLAVDFTYQLGGKAYDNGYASAMNLSRGSAIHADILNAWSPTNKNSSIPRLNFNDNYMAAQSDRFLTSASYLNLQNITLGYTLPKPFVRNLGLANIRVYVTGDNVWLFSKRKGFDPRQSENGSITNAYYSPIRSVSGGVSVTF</sequence>
<dbReference type="InterPro" id="IPR039426">
    <property type="entry name" value="TonB-dep_rcpt-like"/>
</dbReference>
<evidence type="ECO:0000259" key="9">
    <source>
        <dbReference type="Pfam" id="PF07715"/>
    </source>
</evidence>
<evidence type="ECO:0000256" key="2">
    <source>
        <dbReference type="ARBA" id="ARBA00022448"/>
    </source>
</evidence>
<dbReference type="InterPro" id="IPR023997">
    <property type="entry name" value="TonB-dep_OMP_SusC/RagA_CS"/>
</dbReference>
<gene>
    <name evidence="10" type="ORF">NCTC13071_02605</name>
</gene>
<dbReference type="Gene3D" id="2.40.170.20">
    <property type="entry name" value="TonB-dependent receptor, beta-barrel domain"/>
    <property type="match status" value="1"/>
</dbReference>
<keyword evidence="10" id="KW-0675">Receptor</keyword>
<evidence type="ECO:0000256" key="6">
    <source>
        <dbReference type="ARBA" id="ARBA00023237"/>
    </source>
</evidence>
<dbReference type="KEGG" id="poc:NCTC13071_02605"/>
<dbReference type="GO" id="GO:0009279">
    <property type="term" value="C:cell outer membrane"/>
    <property type="evidence" value="ECO:0007669"/>
    <property type="project" value="UniProtKB-SubCell"/>
</dbReference>
<evidence type="ECO:0000256" key="8">
    <source>
        <dbReference type="SAM" id="SignalP"/>
    </source>
</evidence>
<dbReference type="PROSITE" id="PS52016">
    <property type="entry name" value="TONB_DEPENDENT_REC_3"/>
    <property type="match status" value="1"/>
</dbReference>
<dbReference type="Gene3D" id="2.170.130.10">
    <property type="entry name" value="TonB-dependent receptor, plug domain"/>
    <property type="match status" value="1"/>
</dbReference>
<keyword evidence="2 7" id="KW-0813">Transport</keyword>
<comment type="similarity">
    <text evidence="7">Belongs to the TonB-dependent receptor family.</text>
</comment>
<proteinExistence type="inferred from homology"/>
<feature type="signal peptide" evidence="8">
    <location>
        <begin position="1"/>
        <end position="21"/>
    </location>
</feature>
<dbReference type="AlphaFoldDB" id="A0A3S4X908"/>
<dbReference type="InterPro" id="IPR012910">
    <property type="entry name" value="Plug_dom"/>
</dbReference>
<dbReference type="GeneID" id="85013330"/>
<dbReference type="NCBIfam" id="TIGR04056">
    <property type="entry name" value="OMP_RagA_SusC"/>
    <property type="match status" value="1"/>
</dbReference>
<keyword evidence="3 7" id="KW-1134">Transmembrane beta strand</keyword>
<evidence type="ECO:0000256" key="5">
    <source>
        <dbReference type="ARBA" id="ARBA00023136"/>
    </source>
</evidence>
<dbReference type="InterPro" id="IPR036942">
    <property type="entry name" value="Beta-barrel_TonB_sf"/>
</dbReference>
<protein>
    <submittedName>
        <fullName evidence="10">Outer membrane cobalamin receptor protein</fullName>
    </submittedName>
</protein>
<name>A0A3S4X908_9BACT</name>
<reference evidence="10 11" key="1">
    <citation type="submission" date="2018-12" db="EMBL/GenBank/DDBJ databases">
        <authorList>
            <consortium name="Pathogen Informatics"/>
        </authorList>
    </citation>
    <scope>NUCLEOTIDE SEQUENCE [LARGE SCALE GENOMIC DNA]</scope>
    <source>
        <strain evidence="10 11">NCTC13071</strain>
    </source>
</reference>
<dbReference type="Pfam" id="PF07715">
    <property type="entry name" value="Plug"/>
    <property type="match status" value="1"/>
</dbReference>
<dbReference type="InterPro" id="IPR037066">
    <property type="entry name" value="Plug_dom_sf"/>
</dbReference>
<dbReference type="Gene3D" id="2.60.40.1120">
    <property type="entry name" value="Carboxypeptidase-like, regulatory domain"/>
    <property type="match status" value="1"/>
</dbReference>
<keyword evidence="5 7" id="KW-0472">Membrane</keyword>
<dbReference type="RefSeq" id="WP_026285962.1">
    <property type="nucleotide sequence ID" value="NZ_LR134384.1"/>
</dbReference>
<dbReference type="Proteomes" id="UP000274578">
    <property type="component" value="Chromosome 1"/>
</dbReference>
<evidence type="ECO:0000256" key="1">
    <source>
        <dbReference type="ARBA" id="ARBA00004571"/>
    </source>
</evidence>
<dbReference type="Pfam" id="PF13715">
    <property type="entry name" value="CarbopepD_reg_2"/>
    <property type="match status" value="1"/>
</dbReference>
<evidence type="ECO:0000313" key="11">
    <source>
        <dbReference type="Proteomes" id="UP000274578"/>
    </source>
</evidence>
<dbReference type="EMBL" id="LR134384">
    <property type="protein sequence ID" value="VEH16567.1"/>
    <property type="molecule type" value="Genomic_DNA"/>
</dbReference>